<dbReference type="Proteomes" id="UP000218151">
    <property type="component" value="Unassembled WGS sequence"/>
</dbReference>
<reference evidence="2" key="1">
    <citation type="submission" date="2017-09" db="EMBL/GenBank/DDBJ databases">
        <authorList>
            <person name="Feng G."/>
            <person name="Zhu H."/>
        </authorList>
    </citation>
    <scope>NUCLEOTIDE SEQUENCE [LARGE SCALE GENOMIC DNA]</scope>
    <source>
        <strain evidence="2">1PNM-20</strain>
    </source>
</reference>
<dbReference type="OrthoDB" id="7451367at2"/>
<keyword evidence="2" id="KW-1185">Reference proteome</keyword>
<evidence type="ECO:0000313" key="2">
    <source>
        <dbReference type="Proteomes" id="UP000218151"/>
    </source>
</evidence>
<name>A0A2A2SKA6_9SPHN</name>
<accession>A0A2A2SKA6</accession>
<dbReference type="AlphaFoldDB" id="A0A2A2SKA6"/>
<sequence length="69" mass="7509">MPPLPYLDGRSVSDADQLIAAFGAHACAEASARADRSRDLGNHVRFCHWRQVERLIELLSVPGAVGTVH</sequence>
<dbReference type="RefSeq" id="WP_095996821.1">
    <property type="nucleotide sequence ID" value="NZ_NSLI01000001.1"/>
</dbReference>
<gene>
    <name evidence="1" type="ORF">CKY28_03005</name>
</gene>
<proteinExistence type="predicted"/>
<organism evidence="1 2">
    <name type="scientific">Sphingomonas lenta</name>
    <dbReference type="NCBI Taxonomy" id="1141887"/>
    <lineage>
        <taxon>Bacteria</taxon>
        <taxon>Pseudomonadati</taxon>
        <taxon>Pseudomonadota</taxon>
        <taxon>Alphaproteobacteria</taxon>
        <taxon>Sphingomonadales</taxon>
        <taxon>Sphingomonadaceae</taxon>
        <taxon>Sphingomonas</taxon>
    </lineage>
</organism>
<dbReference type="EMBL" id="NSLI01000001">
    <property type="protein sequence ID" value="PAX09714.1"/>
    <property type="molecule type" value="Genomic_DNA"/>
</dbReference>
<protein>
    <submittedName>
        <fullName evidence="1">Uncharacterized protein</fullName>
    </submittedName>
</protein>
<evidence type="ECO:0000313" key="1">
    <source>
        <dbReference type="EMBL" id="PAX09714.1"/>
    </source>
</evidence>
<comment type="caution">
    <text evidence="1">The sequence shown here is derived from an EMBL/GenBank/DDBJ whole genome shotgun (WGS) entry which is preliminary data.</text>
</comment>